<sequence>MYWNGIAVNRAELKSNFMVAAALADRPNVEVNAERQTSFDDFVSVFAAAKSAGLEVSAAGIE</sequence>
<organism evidence="1 2">
    <name type="scientific">Pseudolysobacter antarcticus</name>
    <dbReference type="NCBI Taxonomy" id="2511995"/>
    <lineage>
        <taxon>Bacteria</taxon>
        <taxon>Pseudomonadati</taxon>
        <taxon>Pseudomonadota</taxon>
        <taxon>Gammaproteobacteria</taxon>
        <taxon>Lysobacterales</taxon>
        <taxon>Rhodanobacteraceae</taxon>
        <taxon>Pseudolysobacter</taxon>
    </lineage>
</organism>
<name>A0A411HN77_9GAMM</name>
<dbReference type="AlphaFoldDB" id="A0A411HN77"/>
<accession>A0A411HN77</accession>
<reference evidence="1 2" key="1">
    <citation type="submission" date="2019-01" db="EMBL/GenBank/DDBJ databases">
        <title>Pseudolysobacter antarctica gen. nov., sp. nov., isolated from Fildes Peninsula, Antarctica.</title>
        <authorList>
            <person name="Wei Z."/>
            <person name="Peng F."/>
        </authorList>
    </citation>
    <scope>NUCLEOTIDE SEQUENCE [LARGE SCALE GENOMIC DNA]</scope>
    <source>
        <strain evidence="1 2">AQ6-296</strain>
    </source>
</reference>
<dbReference type="Gene3D" id="3.30.420.270">
    <property type="match status" value="1"/>
</dbReference>
<gene>
    <name evidence="1" type="ORF">ELE36_17115</name>
</gene>
<evidence type="ECO:0000313" key="2">
    <source>
        <dbReference type="Proteomes" id="UP000291562"/>
    </source>
</evidence>
<dbReference type="KEGG" id="xbc:ELE36_17115"/>
<dbReference type="EMBL" id="CP035704">
    <property type="protein sequence ID" value="QBB71941.1"/>
    <property type="molecule type" value="Genomic_DNA"/>
</dbReference>
<evidence type="ECO:0000313" key="1">
    <source>
        <dbReference type="EMBL" id="QBB71941.1"/>
    </source>
</evidence>
<keyword evidence="2" id="KW-1185">Reference proteome</keyword>
<dbReference type="Proteomes" id="UP000291562">
    <property type="component" value="Chromosome"/>
</dbReference>
<proteinExistence type="predicted"/>
<protein>
    <submittedName>
        <fullName evidence="1">Uncharacterized protein</fullName>
    </submittedName>
</protein>